<evidence type="ECO:0000313" key="15">
    <source>
        <dbReference type="Proteomes" id="UP000076964"/>
    </source>
</evidence>
<dbReference type="GO" id="GO:0005829">
    <property type="term" value="C:cytosol"/>
    <property type="evidence" value="ECO:0007669"/>
    <property type="project" value="TreeGrafter"/>
</dbReference>
<proteinExistence type="inferred from homology"/>
<keyword evidence="10" id="KW-0479">Metal-binding</keyword>
<comment type="catalytic activity">
    <reaction evidence="9 10">
        <text>tRNA(Ile) + L-isoleucine + ATP = L-isoleucyl-tRNA(Ile) + AMP + diphosphate</text>
        <dbReference type="Rhea" id="RHEA:11060"/>
        <dbReference type="Rhea" id="RHEA-COMP:9666"/>
        <dbReference type="Rhea" id="RHEA-COMP:9695"/>
        <dbReference type="ChEBI" id="CHEBI:30616"/>
        <dbReference type="ChEBI" id="CHEBI:33019"/>
        <dbReference type="ChEBI" id="CHEBI:58045"/>
        <dbReference type="ChEBI" id="CHEBI:78442"/>
        <dbReference type="ChEBI" id="CHEBI:78528"/>
        <dbReference type="ChEBI" id="CHEBI:456215"/>
        <dbReference type="EC" id="6.1.1.5"/>
    </reaction>
</comment>
<dbReference type="FunFam" id="1.10.730.20:FF:000001">
    <property type="entry name" value="Isoleucine--tRNA ligase"/>
    <property type="match status" value="1"/>
</dbReference>
<dbReference type="CDD" id="cd00818">
    <property type="entry name" value="IleRS_core"/>
    <property type="match status" value="1"/>
</dbReference>
<comment type="function">
    <text evidence="8 10">Catalyzes the attachment of isoleucine to tRNA(Ile). As IleRS can inadvertently accommodate and process structurally similar amino acids such as valine, to avoid such errors it has two additional distinct tRNA(Ile)-dependent editing activities. One activity is designated as 'pretransfer' editing and involves the hydrolysis of activated Val-AMP. The other activity is designated 'posttransfer' editing and involves deacylation of mischarged Val-tRNA(Ile).</text>
</comment>
<dbReference type="InterPro" id="IPR002301">
    <property type="entry name" value="Ile-tRNA-ligase"/>
</dbReference>
<feature type="binding site" evidence="10">
    <location>
        <position position="926"/>
    </location>
    <ligand>
        <name>Zn(2+)</name>
        <dbReference type="ChEBI" id="CHEBI:29105"/>
    </ligand>
</feature>
<comment type="cofactor">
    <cofactor evidence="10">
        <name>Zn(2+)</name>
        <dbReference type="ChEBI" id="CHEBI:29105"/>
    </cofactor>
    <text evidence="10">Binds 1 zinc ion per subunit.</text>
</comment>
<dbReference type="CDD" id="cd07960">
    <property type="entry name" value="Anticodon_Ia_Ile_BEm"/>
    <property type="match status" value="1"/>
</dbReference>
<dbReference type="GO" id="GO:0006428">
    <property type="term" value="P:isoleucyl-tRNA aminoacylation"/>
    <property type="evidence" value="ECO:0007669"/>
    <property type="project" value="UniProtKB-UniRule"/>
</dbReference>
<keyword evidence="4 10" id="KW-0547">Nucleotide-binding</keyword>
<evidence type="ECO:0000259" key="11">
    <source>
        <dbReference type="Pfam" id="PF00133"/>
    </source>
</evidence>
<dbReference type="InterPro" id="IPR001412">
    <property type="entry name" value="aa-tRNA-synth_I_CS"/>
</dbReference>
<dbReference type="GO" id="GO:0000049">
    <property type="term" value="F:tRNA binding"/>
    <property type="evidence" value="ECO:0007669"/>
    <property type="project" value="InterPro"/>
</dbReference>
<evidence type="ECO:0000313" key="14">
    <source>
        <dbReference type="EMBL" id="OAG27398.1"/>
    </source>
</evidence>
<keyword evidence="6 10" id="KW-0648">Protein biosynthesis</keyword>
<dbReference type="SUPFAM" id="SSF52374">
    <property type="entry name" value="Nucleotidylyl transferase"/>
    <property type="match status" value="1"/>
</dbReference>
<dbReference type="GO" id="GO:0005524">
    <property type="term" value="F:ATP binding"/>
    <property type="evidence" value="ECO:0007669"/>
    <property type="project" value="UniProtKB-UniRule"/>
</dbReference>
<dbReference type="InterPro" id="IPR009080">
    <property type="entry name" value="tRNAsynth_Ia_anticodon-bd"/>
</dbReference>
<evidence type="ECO:0000256" key="6">
    <source>
        <dbReference type="ARBA" id="ARBA00022917"/>
    </source>
</evidence>
<feature type="binding site" evidence="10">
    <location>
        <position position="909"/>
    </location>
    <ligand>
        <name>Zn(2+)</name>
        <dbReference type="ChEBI" id="CHEBI:29105"/>
    </ligand>
</feature>
<evidence type="ECO:0000256" key="8">
    <source>
        <dbReference type="ARBA" id="ARBA00025217"/>
    </source>
</evidence>
<feature type="short sequence motif" description="'HIGH' region" evidence="10">
    <location>
        <begin position="57"/>
        <end position="67"/>
    </location>
</feature>
<evidence type="ECO:0000256" key="2">
    <source>
        <dbReference type="ARBA" id="ARBA00022490"/>
    </source>
</evidence>
<feature type="binding site" evidence="10">
    <location>
        <position position="929"/>
    </location>
    <ligand>
        <name>Zn(2+)</name>
        <dbReference type="ChEBI" id="CHEBI:29105"/>
    </ligand>
</feature>
<dbReference type="InterPro" id="IPR002300">
    <property type="entry name" value="aa-tRNA-synth_Ia"/>
</dbReference>
<feature type="binding site" evidence="10">
    <location>
        <position position="906"/>
    </location>
    <ligand>
        <name>Zn(2+)</name>
        <dbReference type="ChEBI" id="CHEBI:29105"/>
    </ligand>
</feature>
<dbReference type="InterPro" id="IPR050081">
    <property type="entry name" value="Ile-tRNA_ligase"/>
</dbReference>
<dbReference type="OrthoDB" id="9810365at2"/>
<dbReference type="InterPro" id="IPR013155">
    <property type="entry name" value="M/V/L/I-tRNA-synth_anticd-bd"/>
</dbReference>
<keyword evidence="10" id="KW-0862">Zinc</keyword>
<dbReference type="PANTHER" id="PTHR42765:SF1">
    <property type="entry name" value="ISOLEUCINE--TRNA LIGASE, MITOCHONDRIAL"/>
    <property type="match status" value="1"/>
</dbReference>
<dbReference type="NCBIfam" id="TIGR00392">
    <property type="entry name" value="ileS"/>
    <property type="match status" value="1"/>
</dbReference>
<dbReference type="InterPro" id="IPR009008">
    <property type="entry name" value="Val/Leu/Ile-tRNA-synth_edit"/>
</dbReference>
<dbReference type="PROSITE" id="PS00178">
    <property type="entry name" value="AA_TRNA_LIGASE_I"/>
    <property type="match status" value="1"/>
</dbReference>
<comment type="subunit">
    <text evidence="10">Monomer.</text>
</comment>
<protein>
    <recommendedName>
        <fullName evidence="10">Isoleucine--tRNA ligase</fullName>
        <ecNumber evidence="10">6.1.1.5</ecNumber>
    </recommendedName>
    <alternativeName>
        <fullName evidence="10">Isoleucyl-tRNA synthetase</fullName>
        <shortName evidence="10">IleRS</shortName>
    </alternativeName>
</protein>
<dbReference type="Pfam" id="PF08264">
    <property type="entry name" value="Anticodon_1"/>
    <property type="match status" value="1"/>
</dbReference>
<dbReference type="EC" id="6.1.1.5" evidence="10"/>
<feature type="domain" description="Zinc finger FPG/IleRS-type" evidence="12">
    <location>
        <begin position="903"/>
        <end position="932"/>
    </location>
</feature>
<feature type="short sequence motif" description="'KMSKS' region" evidence="10">
    <location>
        <begin position="604"/>
        <end position="608"/>
    </location>
</feature>
<dbReference type="PRINTS" id="PR00984">
    <property type="entry name" value="TRNASYNTHILE"/>
</dbReference>
<dbReference type="Gene3D" id="1.10.730.20">
    <property type="match status" value="1"/>
</dbReference>
<evidence type="ECO:0000256" key="3">
    <source>
        <dbReference type="ARBA" id="ARBA00022598"/>
    </source>
</evidence>
<dbReference type="InterPro" id="IPR023585">
    <property type="entry name" value="Ile-tRNA-ligase_type1"/>
</dbReference>
<feature type="binding site" evidence="10">
    <location>
        <position position="607"/>
    </location>
    <ligand>
        <name>ATP</name>
        <dbReference type="ChEBI" id="CHEBI:30616"/>
    </ligand>
</feature>
<dbReference type="AlphaFoldDB" id="A0A177E6I8"/>
<comment type="caution">
    <text evidence="14">The sequence shown here is derived from an EMBL/GenBank/DDBJ whole genome shotgun (WGS) entry which is preliminary data.</text>
</comment>
<dbReference type="Gene3D" id="1.10.10.830">
    <property type="entry name" value="Ile-tRNA synthetase CP2 domain-like"/>
    <property type="match status" value="1"/>
</dbReference>
<sequence>MEWKDALNLPRTGFPMKANLAKREPEFLKWWEEIDLYHKMLRYRENSALYVLHDGPPYANGHIHMGTALNKVLKDIIVKSRHKNGFKSPYVPGWDCHGLPIELNVEKELKVKRGELSKLTIRKHCREYAERWINIQREEFKRLGVIGDWENPYLTMSYDYEATIAREFINFLAQGSVYRRKKTVFWCPHCVTALAEAEVEYEPHRSPSIYVKFPLAEDAYEVLPEELKNEKVFIVIWTTTPWTLPANLAIALNPEFKYVAVKLNDEVLILAEGRLSALAAELDLEKVPSIVACIKPEDLERKHARHPFLTRESLIVLADYVTLEAGTGCVHTAPGHGEEDYETGLRYGLDIYAPVSPEGFFDEDIPEIGGKHIFKANDEIIEILKREGKLLHVSEIEHSYPHCWRCKKPVIFRATEQWFISMEANNLRKKALEWIEKIRWIPHWGKNRIKSMIEKRPDWCLSRQRSWGVPLTVFICNQCGEFLKDKKYYEKVLALFEEKGADVWFEKDVSELLPEGTICPQCGSRDFRKEEDILDVWFDSGVSFAAVLERREELKFPADLYLEGSDQHRGWFHSSLLCAVGTRGRAPYEAVLTHGFVVDGQGRKMSKSLGNVIPPEKIIKRYGAEILRLWVAAEDYRDDIRLSDEILKRLTEAYRKIRNTCRFMLGNLYDFVPEKDLVPLEELPDFERYILFRLSKLISRCLKAYEDYEFHIVTHGIHQFCAVDLSAVFIDISRDTLYCESPQSFSRRAAQTVLYHALTAITRLMAPILSFTAEEIWRYIPGENKEESVHLASFPEPFITELGDDFIDKWEKLMGIRAEITKALEIARKERKIIGNSLEAEVILTAASEELLAFLKANQDILAYLAIVSKLSVAEKIEPQEDEVFYQGEEIPELKVLVKRAPGEKCERCWKWSEEVGQNEEGLKVCPRCYKVLKESWQEFLKSISS</sequence>
<dbReference type="InterPro" id="IPR014729">
    <property type="entry name" value="Rossmann-like_a/b/a_fold"/>
</dbReference>
<evidence type="ECO:0000256" key="9">
    <source>
        <dbReference type="ARBA" id="ARBA00048359"/>
    </source>
</evidence>
<name>A0A177E6I8_9BACT</name>
<dbReference type="GO" id="GO:0002161">
    <property type="term" value="F:aminoacyl-tRNA deacylase activity"/>
    <property type="evidence" value="ECO:0007669"/>
    <property type="project" value="InterPro"/>
</dbReference>
<evidence type="ECO:0000256" key="4">
    <source>
        <dbReference type="ARBA" id="ARBA00022741"/>
    </source>
</evidence>
<dbReference type="SUPFAM" id="SSF50677">
    <property type="entry name" value="ValRS/IleRS/LeuRS editing domain"/>
    <property type="match status" value="1"/>
</dbReference>
<dbReference type="STRING" id="1795632.TH606_07210"/>
<comment type="subcellular location">
    <subcellularLocation>
        <location evidence="10">Cytoplasm</location>
    </subcellularLocation>
</comment>
<keyword evidence="2 10" id="KW-0963">Cytoplasm</keyword>
<dbReference type="Pfam" id="PF06827">
    <property type="entry name" value="zf-FPG_IleRS"/>
    <property type="match status" value="1"/>
</dbReference>
<keyword evidence="3 10" id="KW-0436">Ligase</keyword>
<keyword evidence="7 10" id="KW-0030">Aminoacyl-tRNA synthetase</keyword>
<evidence type="ECO:0000256" key="1">
    <source>
        <dbReference type="ARBA" id="ARBA00006887"/>
    </source>
</evidence>
<evidence type="ECO:0000256" key="5">
    <source>
        <dbReference type="ARBA" id="ARBA00022840"/>
    </source>
</evidence>
<dbReference type="GO" id="GO:0008270">
    <property type="term" value="F:zinc ion binding"/>
    <property type="evidence" value="ECO:0007669"/>
    <property type="project" value="UniProtKB-UniRule"/>
</dbReference>
<dbReference type="SUPFAM" id="SSF47323">
    <property type="entry name" value="Anticodon-binding domain of a subclass of class I aminoacyl-tRNA synthetases"/>
    <property type="match status" value="1"/>
</dbReference>
<dbReference type="InterPro" id="IPR010663">
    <property type="entry name" value="Znf_FPG/IleRS"/>
</dbReference>
<reference evidence="14 15" key="1">
    <citation type="submission" date="2016-02" db="EMBL/GenBank/DDBJ databases">
        <title>Draft genome sequence of Thermodesulfatator sp. S606.</title>
        <authorList>
            <person name="Lai Q."/>
            <person name="Cao J."/>
            <person name="Dupont S."/>
            <person name="Shao Z."/>
            <person name="Jebbar M."/>
            <person name="Alain K."/>
        </authorList>
    </citation>
    <scope>NUCLEOTIDE SEQUENCE [LARGE SCALE GENOMIC DNA]</scope>
    <source>
        <strain evidence="14 15">S606</strain>
    </source>
</reference>
<dbReference type="Proteomes" id="UP000076964">
    <property type="component" value="Unassembled WGS sequence"/>
</dbReference>
<comment type="domain">
    <text evidence="10">IleRS has two distinct active sites: one for aminoacylation and one for editing. The misactivated valine is translocated from the active site to the editing site, which sterically excludes the correctly activated isoleucine. The single editing site contains two valyl binding pockets, one specific for each substrate (Val-AMP or Val-tRNA(Ile)).</text>
</comment>
<feature type="domain" description="Methionyl/Valyl/Leucyl/Isoleucyl-tRNA synthetase anticodon-binding" evidence="13">
    <location>
        <begin position="687"/>
        <end position="842"/>
    </location>
</feature>
<evidence type="ECO:0000259" key="13">
    <source>
        <dbReference type="Pfam" id="PF08264"/>
    </source>
</evidence>
<evidence type="ECO:0000256" key="7">
    <source>
        <dbReference type="ARBA" id="ARBA00023146"/>
    </source>
</evidence>
<gene>
    <name evidence="10 14" type="primary">ileS</name>
    <name evidence="14" type="ORF">TH606_07210</name>
</gene>
<dbReference type="HAMAP" id="MF_02002">
    <property type="entry name" value="Ile_tRNA_synth_type1"/>
    <property type="match status" value="1"/>
</dbReference>
<keyword evidence="15" id="KW-1185">Reference proteome</keyword>
<evidence type="ECO:0000256" key="10">
    <source>
        <dbReference type="HAMAP-Rule" id="MF_02002"/>
    </source>
</evidence>
<dbReference type="InterPro" id="IPR033708">
    <property type="entry name" value="Anticodon_Ile_BEm"/>
</dbReference>
<dbReference type="Gene3D" id="3.90.740.10">
    <property type="entry name" value="Valyl/Leucyl/Isoleucyl-tRNA synthetase, editing domain"/>
    <property type="match status" value="1"/>
</dbReference>
<dbReference type="PANTHER" id="PTHR42765">
    <property type="entry name" value="SOLEUCYL-TRNA SYNTHETASE"/>
    <property type="match status" value="1"/>
</dbReference>
<organism evidence="14 15">
    <name type="scientific">Thermodesulfatator autotrophicus</name>
    <dbReference type="NCBI Taxonomy" id="1795632"/>
    <lineage>
        <taxon>Bacteria</taxon>
        <taxon>Pseudomonadati</taxon>
        <taxon>Thermodesulfobacteriota</taxon>
        <taxon>Thermodesulfobacteria</taxon>
        <taxon>Thermodesulfobacteriales</taxon>
        <taxon>Thermodesulfatatoraceae</taxon>
        <taxon>Thermodesulfatator</taxon>
    </lineage>
</organism>
<evidence type="ECO:0000259" key="12">
    <source>
        <dbReference type="Pfam" id="PF06827"/>
    </source>
</evidence>
<accession>A0A177E6I8</accession>
<comment type="similarity">
    <text evidence="1 10">Belongs to the class-I aminoacyl-tRNA synthetase family. IleS type 1 subfamily.</text>
</comment>
<dbReference type="Pfam" id="PF00133">
    <property type="entry name" value="tRNA-synt_1"/>
    <property type="match status" value="1"/>
</dbReference>
<dbReference type="Gene3D" id="3.40.50.620">
    <property type="entry name" value="HUPs"/>
    <property type="match status" value="2"/>
</dbReference>
<feature type="binding site" evidence="10">
    <location>
        <position position="563"/>
    </location>
    <ligand>
        <name>L-isoleucyl-5'-AMP</name>
        <dbReference type="ChEBI" id="CHEBI:178002"/>
    </ligand>
</feature>
<feature type="domain" description="Aminoacyl-tRNA synthetase class Ia" evidence="11">
    <location>
        <begin position="27"/>
        <end position="643"/>
    </location>
</feature>
<keyword evidence="5 10" id="KW-0067">ATP-binding</keyword>
<dbReference type="GO" id="GO:0004822">
    <property type="term" value="F:isoleucine-tRNA ligase activity"/>
    <property type="evidence" value="ECO:0007669"/>
    <property type="project" value="UniProtKB-UniRule"/>
</dbReference>
<dbReference type="EMBL" id="LSFI01000031">
    <property type="protein sequence ID" value="OAG27398.1"/>
    <property type="molecule type" value="Genomic_DNA"/>
</dbReference>